<organism evidence="1 3">
    <name type="scientific">Athelia psychrophila</name>
    <dbReference type="NCBI Taxonomy" id="1759441"/>
    <lineage>
        <taxon>Eukaryota</taxon>
        <taxon>Fungi</taxon>
        <taxon>Dikarya</taxon>
        <taxon>Basidiomycota</taxon>
        <taxon>Agaricomycotina</taxon>
        <taxon>Agaricomycetes</taxon>
        <taxon>Agaricomycetidae</taxon>
        <taxon>Atheliales</taxon>
        <taxon>Atheliaceae</taxon>
        <taxon>Athelia</taxon>
    </lineage>
</organism>
<protein>
    <submittedName>
        <fullName evidence="1">Uncharacterized protein</fullName>
    </submittedName>
</protein>
<dbReference type="Proteomes" id="UP000076532">
    <property type="component" value="Unassembled WGS sequence"/>
</dbReference>
<name>A0A167UPA9_9AGAM</name>
<evidence type="ECO:0000313" key="1">
    <source>
        <dbReference type="EMBL" id="KZP04148.1"/>
    </source>
</evidence>
<gene>
    <name evidence="2" type="ORF">FIBSPDRAFT_861508</name>
    <name evidence="1" type="ORF">FIBSPDRAFT_878818</name>
</gene>
<sequence length="59" mass="6567">MRAGTTKHETGMVQYWLELDPPSESGVDEISGSASQVVASLQMHIGFHMDTNSWLIFSR</sequence>
<reference evidence="1 3" key="1">
    <citation type="journal article" date="2016" name="Mol. Biol. Evol.">
        <title>Comparative Genomics of Early-Diverging Mushroom-Forming Fungi Provides Insights into the Origins of Lignocellulose Decay Capabilities.</title>
        <authorList>
            <person name="Nagy L.G."/>
            <person name="Riley R."/>
            <person name="Tritt A."/>
            <person name="Adam C."/>
            <person name="Daum C."/>
            <person name="Floudas D."/>
            <person name="Sun H."/>
            <person name="Yadav J.S."/>
            <person name="Pangilinan J."/>
            <person name="Larsson K.H."/>
            <person name="Matsuura K."/>
            <person name="Barry K."/>
            <person name="Labutti K."/>
            <person name="Kuo R."/>
            <person name="Ohm R.A."/>
            <person name="Bhattacharya S.S."/>
            <person name="Shirouzu T."/>
            <person name="Yoshinaga Y."/>
            <person name="Martin F.M."/>
            <person name="Grigoriev I.V."/>
            <person name="Hibbett D.S."/>
        </authorList>
    </citation>
    <scope>NUCLEOTIDE SEQUENCE [LARGE SCALE GENOMIC DNA]</scope>
    <source>
        <strain evidence="1 3">CBS 109695</strain>
    </source>
</reference>
<dbReference type="EMBL" id="KV417554">
    <property type="protein sequence ID" value="KZP20501.1"/>
    <property type="molecule type" value="Genomic_DNA"/>
</dbReference>
<dbReference type="EMBL" id="KV417954">
    <property type="protein sequence ID" value="KZP04148.1"/>
    <property type="molecule type" value="Genomic_DNA"/>
</dbReference>
<evidence type="ECO:0000313" key="3">
    <source>
        <dbReference type="Proteomes" id="UP000076532"/>
    </source>
</evidence>
<evidence type="ECO:0000313" key="2">
    <source>
        <dbReference type="EMBL" id="KZP20501.1"/>
    </source>
</evidence>
<keyword evidence="3" id="KW-1185">Reference proteome</keyword>
<dbReference type="AlphaFoldDB" id="A0A167UPA9"/>
<proteinExistence type="predicted"/>
<accession>A0A167UPA9</accession>